<dbReference type="Proteomes" id="UP000187185">
    <property type="component" value="Chromosome"/>
</dbReference>
<reference evidence="2 3" key="1">
    <citation type="submission" date="2016-12" db="EMBL/GenBank/DDBJ databases">
        <title>Complete genome sequence of Microbacterium aurum KACC 15219.</title>
        <authorList>
            <person name="Jung Y."/>
            <person name="Shin J.-H."/>
            <person name="Lee Y.-J."/>
            <person name="Yi H."/>
            <person name="Bahn Y.-S."/>
            <person name="Kim J.F."/>
            <person name="Lee D.-W."/>
        </authorList>
    </citation>
    <scope>NUCLEOTIDE SEQUENCE [LARGE SCALE GENOMIC DNA]</scope>
    <source>
        <strain evidence="2 3">KACC 15219</strain>
    </source>
</reference>
<proteinExistence type="predicted"/>
<keyword evidence="2" id="KW-0347">Helicase</keyword>
<organism evidence="2 3">
    <name type="scientific">Microbacterium aurum</name>
    <dbReference type="NCBI Taxonomy" id="36805"/>
    <lineage>
        <taxon>Bacteria</taxon>
        <taxon>Bacillati</taxon>
        <taxon>Actinomycetota</taxon>
        <taxon>Actinomycetes</taxon>
        <taxon>Micrococcales</taxon>
        <taxon>Microbacteriaceae</taxon>
        <taxon>Microbacterium</taxon>
    </lineage>
</organism>
<keyword evidence="2" id="KW-0547">Nucleotide-binding</keyword>
<dbReference type="STRING" id="36805.BOH66_09235"/>
<dbReference type="RefSeq" id="WP_076690716.1">
    <property type="nucleotide sequence ID" value="NZ_CP018762.1"/>
</dbReference>
<sequence length="283" mass="31272">MTVAESVRRAGGIVRLRTLRHDGWSERAVRRAVDARELVRPRKGWVALPGADPLLLSATRAGVVISCVTRAQRMGLWVLDAPDRPHVAAPPCSSTVHIGTDAATGEPKAVVHWAQPIVPRHPDALEDAIENVLALVAGCLPYEEALAVWESALDKRLVTLPELRRLPFRGRAQEILEQASPYSGSGLESFIPPRLAWLRVPITPQVWLAGHRVDFLIGDRLVLQIDGGTHVGAQRDSDIRHDAQLMLLGYHVIRVGYDQVVHRWHEVQALVQRAIAQGLHLAR</sequence>
<feature type="domain" description="DUF559" evidence="1">
    <location>
        <begin position="205"/>
        <end position="274"/>
    </location>
</feature>
<dbReference type="InterPro" id="IPR007569">
    <property type="entry name" value="DUF559"/>
</dbReference>
<dbReference type="EMBL" id="CP018762">
    <property type="protein sequence ID" value="APZ34403.1"/>
    <property type="molecule type" value="Genomic_DNA"/>
</dbReference>
<accession>A0A1P8U8H1</accession>
<gene>
    <name evidence="2" type="ORF">BOH66_09235</name>
</gene>
<dbReference type="Pfam" id="PF04480">
    <property type="entry name" value="DUF559"/>
    <property type="match status" value="1"/>
</dbReference>
<protein>
    <submittedName>
        <fullName evidence="2">DNA/RNA helicase</fullName>
    </submittedName>
</protein>
<keyword evidence="2" id="KW-0378">Hydrolase</keyword>
<keyword evidence="2" id="KW-0067">ATP-binding</keyword>
<dbReference type="Gene3D" id="3.40.960.10">
    <property type="entry name" value="VSR Endonuclease"/>
    <property type="match status" value="1"/>
</dbReference>
<dbReference type="KEGG" id="maur:BOH66_09235"/>
<dbReference type="GO" id="GO:0004386">
    <property type="term" value="F:helicase activity"/>
    <property type="evidence" value="ECO:0007669"/>
    <property type="project" value="UniProtKB-KW"/>
</dbReference>
<dbReference type="AlphaFoldDB" id="A0A1P8U8H1"/>
<evidence type="ECO:0000313" key="3">
    <source>
        <dbReference type="Proteomes" id="UP000187185"/>
    </source>
</evidence>
<keyword evidence="3" id="KW-1185">Reference proteome</keyword>
<evidence type="ECO:0000259" key="1">
    <source>
        <dbReference type="Pfam" id="PF04480"/>
    </source>
</evidence>
<name>A0A1P8U8H1_9MICO</name>
<evidence type="ECO:0000313" key="2">
    <source>
        <dbReference type="EMBL" id="APZ34403.1"/>
    </source>
</evidence>